<dbReference type="Proteomes" id="UP000828390">
    <property type="component" value="Unassembled WGS sequence"/>
</dbReference>
<organism evidence="2 3">
    <name type="scientific">Dreissena polymorpha</name>
    <name type="common">Zebra mussel</name>
    <name type="synonym">Mytilus polymorpha</name>
    <dbReference type="NCBI Taxonomy" id="45954"/>
    <lineage>
        <taxon>Eukaryota</taxon>
        <taxon>Metazoa</taxon>
        <taxon>Spiralia</taxon>
        <taxon>Lophotrochozoa</taxon>
        <taxon>Mollusca</taxon>
        <taxon>Bivalvia</taxon>
        <taxon>Autobranchia</taxon>
        <taxon>Heteroconchia</taxon>
        <taxon>Euheterodonta</taxon>
        <taxon>Imparidentia</taxon>
        <taxon>Neoheterodontei</taxon>
        <taxon>Myida</taxon>
        <taxon>Dreissenoidea</taxon>
        <taxon>Dreissenidae</taxon>
        <taxon>Dreissena</taxon>
    </lineage>
</organism>
<feature type="domain" description="MAM" evidence="1">
    <location>
        <begin position="1"/>
        <end position="95"/>
    </location>
</feature>
<accession>A0A9D4S240</accession>
<dbReference type="GO" id="GO:0016020">
    <property type="term" value="C:membrane"/>
    <property type="evidence" value="ECO:0007669"/>
    <property type="project" value="InterPro"/>
</dbReference>
<dbReference type="SUPFAM" id="SSF49899">
    <property type="entry name" value="Concanavalin A-like lectins/glucanases"/>
    <property type="match status" value="1"/>
</dbReference>
<gene>
    <name evidence="2" type="ORF">DPMN_011719</name>
</gene>
<reference evidence="2" key="2">
    <citation type="submission" date="2020-11" db="EMBL/GenBank/DDBJ databases">
        <authorList>
            <person name="McCartney M.A."/>
            <person name="Auch B."/>
            <person name="Kono T."/>
            <person name="Mallez S."/>
            <person name="Becker A."/>
            <person name="Gohl D.M."/>
            <person name="Silverstein K.A.T."/>
            <person name="Koren S."/>
            <person name="Bechman K.B."/>
            <person name="Herman A."/>
            <person name="Abrahante J.E."/>
            <person name="Garbe J."/>
        </authorList>
    </citation>
    <scope>NUCLEOTIDE SEQUENCE</scope>
    <source>
        <strain evidence="2">Duluth1</strain>
        <tissue evidence="2">Whole animal</tissue>
    </source>
</reference>
<proteinExistence type="predicted"/>
<sequence length="95" mass="10866">MFIETSAPRVQGNKARLYSQVYPAYNAIKCFSFYYHMYGLDIGQLNVYLRLNQSSSSFSTEAMRWSLSGNYGTTWALGQFNISTQYTSSPFQVTI</sequence>
<dbReference type="CDD" id="cd06263">
    <property type="entry name" value="MAM"/>
    <property type="match status" value="1"/>
</dbReference>
<dbReference type="EMBL" id="JAIWYP010000001">
    <property type="protein sequence ID" value="KAH3887700.1"/>
    <property type="molecule type" value="Genomic_DNA"/>
</dbReference>
<dbReference type="PANTHER" id="PTHR23282">
    <property type="entry name" value="APICAL ENDOSOMAL GLYCOPROTEIN PRECURSOR"/>
    <property type="match status" value="1"/>
</dbReference>
<dbReference type="InterPro" id="IPR000998">
    <property type="entry name" value="MAM_dom"/>
</dbReference>
<name>A0A9D4S240_DREPO</name>
<dbReference type="AlphaFoldDB" id="A0A9D4S240"/>
<dbReference type="Gene3D" id="2.60.120.200">
    <property type="match status" value="1"/>
</dbReference>
<dbReference type="Pfam" id="PF00629">
    <property type="entry name" value="MAM"/>
    <property type="match status" value="1"/>
</dbReference>
<dbReference type="PROSITE" id="PS50060">
    <property type="entry name" value="MAM_2"/>
    <property type="match status" value="1"/>
</dbReference>
<keyword evidence="3" id="KW-1185">Reference proteome</keyword>
<dbReference type="PANTHER" id="PTHR23282:SF142">
    <property type="entry name" value="MAM DOMAIN-CONTAINING PROTEIN"/>
    <property type="match status" value="1"/>
</dbReference>
<reference evidence="2" key="1">
    <citation type="journal article" date="2019" name="bioRxiv">
        <title>The Genome of the Zebra Mussel, Dreissena polymorpha: A Resource for Invasive Species Research.</title>
        <authorList>
            <person name="McCartney M.A."/>
            <person name="Auch B."/>
            <person name="Kono T."/>
            <person name="Mallez S."/>
            <person name="Zhang Y."/>
            <person name="Obille A."/>
            <person name="Becker A."/>
            <person name="Abrahante J.E."/>
            <person name="Garbe J."/>
            <person name="Badalamenti J.P."/>
            <person name="Herman A."/>
            <person name="Mangelson H."/>
            <person name="Liachko I."/>
            <person name="Sullivan S."/>
            <person name="Sone E.D."/>
            <person name="Koren S."/>
            <person name="Silverstein K.A.T."/>
            <person name="Beckman K.B."/>
            <person name="Gohl D.M."/>
        </authorList>
    </citation>
    <scope>NUCLEOTIDE SEQUENCE</scope>
    <source>
        <strain evidence="2">Duluth1</strain>
        <tissue evidence="2">Whole animal</tissue>
    </source>
</reference>
<evidence type="ECO:0000259" key="1">
    <source>
        <dbReference type="PROSITE" id="PS50060"/>
    </source>
</evidence>
<evidence type="ECO:0000313" key="3">
    <source>
        <dbReference type="Proteomes" id="UP000828390"/>
    </source>
</evidence>
<dbReference type="InterPro" id="IPR013320">
    <property type="entry name" value="ConA-like_dom_sf"/>
</dbReference>
<protein>
    <recommendedName>
        <fullName evidence="1">MAM domain-containing protein</fullName>
    </recommendedName>
</protein>
<dbReference type="InterPro" id="IPR051560">
    <property type="entry name" value="MAM_domain-containing"/>
</dbReference>
<evidence type="ECO:0000313" key="2">
    <source>
        <dbReference type="EMBL" id="KAH3887700.1"/>
    </source>
</evidence>
<comment type="caution">
    <text evidence="2">The sequence shown here is derived from an EMBL/GenBank/DDBJ whole genome shotgun (WGS) entry which is preliminary data.</text>
</comment>